<evidence type="ECO:0000313" key="5">
    <source>
        <dbReference type="EMBL" id="SUB33499.1"/>
    </source>
</evidence>
<dbReference type="Gene3D" id="3.90.220.20">
    <property type="entry name" value="DNA methylase specificity domains"/>
    <property type="match status" value="2"/>
</dbReference>
<proteinExistence type="inferred from homology"/>
<feature type="domain" description="Type I restriction modification DNA specificity" evidence="4">
    <location>
        <begin position="186"/>
        <end position="357"/>
    </location>
</feature>
<evidence type="ECO:0000259" key="4">
    <source>
        <dbReference type="Pfam" id="PF01420"/>
    </source>
</evidence>
<name>A0A379B5F8_9PAST</name>
<reference evidence="5 6" key="1">
    <citation type="submission" date="2018-06" db="EMBL/GenBank/DDBJ databases">
        <authorList>
            <consortium name="Pathogen Informatics"/>
            <person name="Doyle S."/>
        </authorList>
    </citation>
    <scope>NUCLEOTIDE SEQUENCE [LARGE SCALE GENOMIC DNA]</scope>
    <source>
        <strain evidence="5 6">NCTC10699</strain>
    </source>
</reference>
<keyword evidence="3" id="KW-0238">DNA-binding</keyword>
<dbReference type="Proteomes" id="UP000254280">
    <property type="component" value="Unassembled WGS sequence"/>
</dbReference>
<evidence type="ECO:0000256" key="2">
    <source>
        <dbReference type="ARBA" id="ARBA00022747"/>
    </source>
</evidence>
<feature type="domain" description="Type I restriction modification DNA specificity" evidence="4">
    <location>
        <begin position="24"/>
        <end position="160"/>
    </location>
</feature>
<evidence type="ECO:0000256" key="1">
    <source>
        <dbReference type="ARBA" id="ARBA00010923"/>
    </source>
</evidence>
<dbReference type="CDD" id="cd17283">
    <property type="entry name" value="RMtype1_S_Hpy180ORF7835P_TRD2-CR2_like"/>
    <property type="match status" value="1"/>
</dbReference>
<accession>A0A379B5F8</accession>
<dbReference type="EMBL" id="UGSS01000002">
    <property type="protein sequence ID" value="SUB33499.1"/>
    <property type="molecule type" value="Genomic_DNA"/>
</dbReference>
<dbReference type="Pfam" id="PF01420">
    <property type="entry name" value="Methylase_S"/>
    <property type="match status" value="2"/>
</dbReference>
<dbReference type="SUPFAM" id="SSF116734">
    <property type="entry name" value="DNA methylase specificity domain"/>
    <property type="match status" value="2"/>
</dbReference>
<sequence>MKKDIFVKESQYVVYEQQNVIYDNYETRYFISQNTFKMLKAFEVKTGDFLMSGAGTIGKISRVPSNIKQGVFNQAIIRFQIDEESTDAEYFLQLMRSDSMQNRLTSKNPGSAITNFVPMAELKEWHILLPSIEEQTAIGNFFKQLDDTIALHRRNYIKIQNVKAAYLEYIFSSKFIQNKSKNTNAWEQRKLGDLAEIRRGASPRPIHDEKWFDKNSEIGWLRISDVTEQNGRIKSIEQRLSKEGQEKTLVLNKPNLILSIAATVGKPVINYIPTGIHDGFIVFLNLNADMEFLFQWLEIFRPQWQKSGQSGSQVNINSELVREQKITLPKSKEEQTAIGNFFKQLDDTIALHQRKHQKMSCVRRENERLF</sequence>
<dbReference type="InterPro" id="IPR044946">
    <property type="entry name" value="Restrct_endonuc_typeI_TRD_sf"/>
</dbReference>
<dbReference type="AlphaFoldDB" id="A0A379B5F8"/>
<dbReference type="InterPro" id="IPR000055">
    <property type="entry name" value="Restrct_endonuc_typeI_TRD"/>
</dbReference>
<keyword evidence="2" id="KW-0680">Restriction system</keyword>
<keyword evidence="6" id="KW-1185">Reference proteome</keyword>
<protein>
    <submittedName>
        <fullName evidence="5">Protein HsdA</fullName>
    </submittedName>
</protein>
<comment type="similarity">
    <text evidence="1">Belongs to the type-I restriction system S methylase family.</text>
</comment>
<dbReference type="GO" id="GO:0009307">
    <property type="term" value="P:DNA restriction-modification system"/>
    <property type="evidence" value="ECO:0007669"/>
    <property type="project" value="UniProtKB-KW"/>
</dbReference>
<organism evidence="5 6">
    <name type="scientific">[Pasteurella] mairii</name>
    <dbReference type="NCBI Taxonomy" id="757"/>
    <lineage>
        <taxon>Bacteria</taxon>
        <taxon>Pseudomonadati</taxon>
        <taxon>Pseudomonadota</taxon>
        <taxon>Gammaproteobacteria</taxon>
        <taxon>Pasteurellales</taxon>
        <taxon>Pasteurellaceae</taxon>
    </lineage>
</organism>
<dbReference type="GO" id="GO:0003677">
    <property type="term" value="F:DNA binding"/>
    <property type="evidence" value="ECO:0007669"/>
    <property type="project" value="UniProtKB-KW"/>
</dbReference>
<dbReference type="PANTHER" id="PTHR30408:SF12">
    <property type="entry name" value="TYPE I RESTRICTION ENZYME MJAVIII SPECIFICITY SUBUNIT"/>
    <property type="match status" value="1"/>
</dbReference>
<gene>
    <name evidence="5" type="primary">hsdA</name>
    <name evidence="5" type="ORF">NCTC10699_01119</name>
</gene>
<dbReference type="InterPro" id="IPR052021">
    <property type="entry name" value="Type-I_RS_S_subunit"/>
</dbReference>
<dbReference type="PANTHER" id="PTHR30408">
    <property type="entry name" value="TYPE-1 RESTRICTION ENZYME ECOKI SPECIFICITY PROTEIN"/>
    <property type="match status" value="1"/>
</dbReference>
<evidence type="ECO:0000313" key="6">
    <source>
        <dbReference type="Proteomes" id="UP000254280"/>
    </source>
</evidence>
<evidence type="ECO:0000256" key="3">
    <source>
        <dbReference type="ARBA" id="ARBA00023125"/>
    </source>
</evidence>
<dbReference type="REBASE" id="403062">
    <property type="entry name" value="S2.Pma10699ORF1121P"/>
</dbReference>
<dbReference type="SMR" id="A0A379B5F8"/>